<evidence type="ECO:0000259" key="2">
    <source>
        <dbReference type="Pfam" id="PF07331"/>
    </source>
</evidence>
<keyword evidence="1" id="KW-0472">Membrane</keyword>
<evidence type="ECO:0000313" key="3">
    <source>
        <dbReference type="EMBL" id="MST56261.1"/>
    </source>
</evidence>
<reference evidence="3 4" key="1">
    <citation type="submission" date="2019-08" db="EMBL/GenBank/DDBJ databases">
        <title>In-depth cultivation of the pig gut microbiome towards novel bacterial diversity and tailored functional studies.</title>
        <authorList>
            <person name="Wylensek D."/>
            <person name="Hitch T.C.A."/>
            <person name="Clavel T."/>
        </authorList>
    </citation>
    <scope>NUCLEOTIDE SEQUENCE [LARGE SCALE GENOMIC DNA]</scope>
    <source>
        <strain evidence="3 4">SM-530-WT-4B</strain>
    </source>
</reference>
<keyword evidence="1" id="KW-1133">Transmembrane helix</keyword>
<dbReference type="AlphaFoldDB" id="A0A6L5YDD4"/>
<keyword evidence="4" id="KW-1185">Reference proteome</keyword>
<feature type="transmembrane region" description="Helical" evidence="1">
    <location>
        <begin position="116"/>
        <end position="136"/>
    </location>
</feature>
<feature type="transmembrane region" description="Helical" evidence="1">
    <location>
        <begin position="68"/>
        <end position="86"/>
    </location>
</feature>
<dbReference type="Pfam" id="PF07331">
    <property type="entry name" value="TctB"/>
    <property type="match status" value="1"/>
</dbReference>
<dbReference type="EMBL" id="VUNH01000010">
    <property type="protein sequence ID" value="MST56261.1"/>
    <property type="molecule type" value="Genomic_DNA"/>
</dbReference>
<dbReference type="RefSeq" id="WP_154529342.1">
    <property type="nucleotide sequence ID" value="NZ_VUNH01000010.1"/>
</dbReference>
<feature type="domain" description="DUF1468" evidence="2">
    <location>
        <begin position="36"/>
        <end position="141"/>
    </location>
</feature>
<comment type="caution">
    <text evidence="3">The sequence shown here is derived from an EMBL/GenBank/DDBJ whole genome shotgun (WGS) entry which is preliminary data.</text>
</comment>
<name>A0A6L5YDD4_9BACT</name>
<keyword evidence="1" id="KW-0812">Transmembrane</keyword>
<sequence length="167" mass="17529">MNKKTVSILSGAAGIVLAGAIYSEVLKFPAYAVHASQYVKFLLAVMAILCALLIAASLRGVDPGKPQWVKAPGAFTATVALTLVYVLSLKYVGFYAASAVYMLVLALLLGLRRPLLLIVSTAALLALVYGVFVRFLGVPVPLGIFEEFTFADVPGSLAKAKAALALL</sequence>
<feature type="transmembrane region" description="Helical" evidence="1">
    <location>
        <begin position="39"/>
        <end position="56"/>
    </location>
</feature>
<evidence type="ECO:0000256" key="1">
    <source>
        <dbReference type="SAM" id="Phobius"/>
    </source>
</evidence>
<dbReference type="Proteomes" id="UP000473699">
    <property type="component" value="Unassembled WGS sequence"/>
</dbReference>
<feature type="transmembrane region" description="Helical" evidence="1">
    <location>
        <begin position="92"/>
        <end position="109"/>
    </location>
</feature>
<gene>
    <name evidence="3" type="ORF">FYJ74_09485</name>
</gene>
<proteinExistence type="predicted"/>
<organism evidence="3 4">
    <name type="scientific">Pyramidobacter porci</name>
    <dbReference type="NCBI Taxonomy" id="2605789"/>
    <lineage>
        <taxon>Bacteria</taxon>
        <taxon>Thermotogati</taxon>
        <taxon>Synergistota</taxon>
        <taxon>Synergistia</taxon>
        <taxon>Synergistales</taxon>
        <taxon>Dethiosulfovibrionaceae</taxon>
        <taxon>Pyramidobacter</taxon>
    </lineage>
</organism>
<evidence type="ECO:0000313" key="4">
    <source>
        <dbReference type="Proteomes" id="UP000473699"/>
    </source>
</evidence>
<protein>
    <submittedName>
        <fullName evidence="3">Tripartite tricarboxylate transporter TctB family protein</fullName>
    </submittedName>
</protein>
<dbReference type="InterPro" id="IPR009936">
    <property type="entry name" value="DUF1468"/>
</dbReference>
<accession>A0A6L5YDD4</accession>